<reference evidence="14 15" key="2">
    <citation type="submission" date="2019-05" db="EMBL/GenBank/DDBJ databases">
        <title>Genome evolution of the obligate endosymbiont Buchnera aphidicola.</title>
        <authorList>
            <person name="Moran N.A."/>
        </authorList>
    </citation>
    <scope>NUCLEOTIDE SEQUENCE [LARGE SCALE GENOMIC DNA]</scope>
    <source>
        <strain evidence="14 15">Mst</strain>
    </source>
</reference>
<evidence type="ECO:0000256" key="3">
    <source>
        <dbReference type="ARBA" id="ARBA00017144"/>
    </source>
</evidence>
<evidence type="ECO:0000256" key="4">
    <source>
        <dbReference type="ARBA" id="ARBA00022679"/>
    </source>
</evidence>
<dbReference type="EC" id="2.7.4.9" evidence="2 12"/>
<dbReference type="GO" id="GO:0005524">
    <property type="term" value="F:ATP binding"/>
    <property type="evidence" value="ECO:0007669"/>
    <property type="project" value="UniProtKB-UniRule"/>
</dbReference>
<dbReference type="NCBIfam" id="TIGR00041">
    <property type="entry name" value="DTMP_kinase"/>
    <property type="match status" value="1"/>
</dbReference>
<comment type="catalytic activity">
    <reaction evidence="10 12">
        <text>dTMP + ATP = dTDP + ADP</text>
        <dbReference type="Rhea" id="RHEA:13517"/>
        <dbReference type="ChEBI" id="CHEBI:30616"/>
        <dbReference type="ChEBI" id="CHEBI:58369"/>
        <dbReference type="ChEBI" id="CHEBI:63528"/>
        <dbReference type="ChEBI" id="CHEBI:456216"/>
        <dbReference type="EC" id="2.7.4.9"/>
    </reaction>
</comment>
<evidence type="ECO:0000259" key="13">
    <source>
        <dbReference type="Pfam" id="PF02223"/>
    </source>
</evidence>
<dbReference type="FunFam" id="3.40.50.300:FF:000225">
    <property type="entry name" value="Thymidylate kinase"/>
    <property type="match status" value="1"/>
</dbReference>
<keyword evidence="6 12" id="KW-0547">Nucleotide-binding</keyword>
<evidence type="ECO:0000256" key="6">
    <source>
        <dbReference type="ARBA" id="ARBA00022741"/>
    </source>
</evidence>
<dbReference type="HAMAP" id="MF_00165">
    <property type="entry name" value="Thymidylate_kinase"/>
    <property type="match status" value="1"/>
</dbReference>
<evidence type="ECO:0000256" key="7">
    <source>
        <dbReference type="ARBA" id="ARBA00022777"/>
    </source>
</evidence>
<feature type="binding site" evidence="12">
    <location>
        <begin position="11"/>
        <end position="18"/>
    </location>
    <ligand>
        <name>ATP</name>
        <dbReference type="ChEBI" id="CHEBI:30616"/>
    </ligand>
</feature>
<evidence type="ECO:0000256" key="9">
    <source>
        <dbReference type="ARBA" id="ARBA00029962"/>
    </source>
</evidence>
<dbReference type="GO" id="GO:0006233">
    <property type="term" value="P:dTDP biosynthetic process"/>
    <property type="evidence" value="ECO:0007669"/>
    <property type="project" value="InterPro"/>
</dbReference>
<keyword evidence="7 12" id="KW-0418">Kinase</keyword>
<evidence type="ECO:0000256" key="11">
    <source>
        <dbReference type="ARBA" id="ARBA00057735"/>
    </source>
</evidence>
<dbReference type="Pfam" id="PF02223">
    <property type="entry name" value="Thymidylate_kin"/>
    <property type="match status" value="1"/>
</dbReference>
<gene>
    <name evidence="12" type="primary">tmk</name>
    <name evidence="14" type="ORF">D9V75_01700</name>
</gene>
<keyword evidence="8 12" id="KW-0067">ATP-binding</keyword>
<evidence type="ECO:0000313" key="14">
    <source>
        <dbReference type="EMBL" id="QCI24419.1"/>
    </source>
</evidence>
<organism evidence="14 15">
    <name type="scientific">Buchnera aphidicola</name>
    <name type="common">Muscaphis stroyani</name>
    <dbReference type="NCBI Taxonomy" id="1241869"/>
    <lineage>
        <taxon>Bacteria</taxon>
        <taxon>Pseudomonadati</taxon>
        <taxon>Pseudomonadota</taxon>
        <taxon>Gammaproteobacteria</taxon>
        <taxon>Enterobacterales</taxon>
        <taxon>Erwiniaceae</taxon>
        <taxon>Buchnera</taxon>
    </lineage>
</organism>
<comment type="function">
    <text evidence="11 12">Phosphorylation of dTMP to form dTDP in both de novo and salvage pathways of dTTP synthesis.</text>
</comment>
<dbReference type="RefSeq" id="WP_158343642.1">
    <property type="nucleotide sequence ID" value="NZ_CP034861.1"/>
</dbReference>
<dbReference type="GO" id="GO:0004798">
    <property type="term" value="F:dTMP kinase activity"/>
    <property type="evidence" value="ECO:0007669"/>
    <property type="project" value="UniProtKB-UniRule"/>
</dbReference>
<evidence type="ECO:0000313" key="15">
    <source>
        <dbReference type="Proteomes" id="UP000298673"/>
    </source>
</evidence>
<dbReference type="EMBL" id="CP034861">
    <property type="protein sequence ID" value="QCI24419.1"/>
    <property type="molecule type" value="Genomic_DNA"/>
</dbReference>
<evidence type="ECO:0000256" key="12">
    <source>
        <dbReference type="HAMAP-Rule" id="MF_00165"/>
    </source>
</evidence>
<dbReference type="PANTHER" id="PTHR10344:SF4">
    <property type="entry name" value="UMP-CMP KINASE 2, MITOCHONDRIAL"/>
    <property type="match status" value="1"/>
</dbReference>
<dbReference type="GO" id="GO:0005829">
    <property type="term" value="C:cytosol"/>
    <property type="evidence" value="ECO:0007669"/>
    <property type="project" value="TreeGrafter"/>
</dbReference>
<evidence type="ECO:0000256" key="10">
    <source>
        <dbReference type="ARBA" id="ARBA00048743"/>
    </source>
</evidence>
<dbReference type="InterPro" id="IPR018095">
    <property type="entry name" value="Thymidylate_kin_CS"/>
</dbReference>
<evidence type="ECO:0000256" key="8">
    <source>
        <dbReference type="ARBA" id="ARBA00022840"/>
    </source>
</evidence>
<dbReference type="InterPro" id="IPR018094">
    <property type="entry name" value="Thymidylate_kinase"/>
</dbReference>
<dbReference type="AlphaFoldDB" id="A0A4D6Y5K0"/>
<proteinExistence type="inferred from homology"/>
<dbReference type="OrthoDB" id="9774907at2"/>
<dbReference type="GO" id="GO:0006235">
    <property type="term" value="P:dTTP biosynthetic process"/>
    <property type="evidence" value="ECO:0007669"/>
    <property type="project" value="UniProtKB-UniRule"/>
</dbReference>
<name>A0A4D6Y5K0_9GAMM</name>
<feature type="domain" description="Thymidylate kinase-like" evidence="13">
    <location>
        <begin position="9"/>
        <end position="199"/>
    </location>
</feature>
<evidence type="ECO:0000256" key="1">
    <source>
        <dbReference type="ARBA" id="ARBA00009776"/>
    </source>
</evidence>
<keyword evidence="5 12" id="KW-0545">Nucleotide biosynthesis</keyword>
<dbReference type="InterPro" id="IPR039430">
    <property type="entry name" value="Thymidylate_kin-like_dom"/>
</dbReference>
<accession>A0A4D6Y5K0</accession>
<protein>
    <recommendedName>
        <fullName evidence="3 12">Thymidylate kinase</fullName>
        <ecNumber evidence="2 12">2.7.4.9</ecNumber>
    </recommendedName>
    <alternativeName>
        <fullName evidence="9 12">dTMP kinase</fullName>
    </alternativeName>
</protein>
<dbReference type="Gene3D" id="3.40.50.300">
    <property type="entry name" value="P-loop containing nucleotide triphosphate hydrolases"/>
    <property type="match status" value="1"/>
</dbReference>
<dbReference type="GO" id="GO:0006227">
    <property type="term" value="P:dUDP biosynthetic process"/>
    <property type="evidence" value="ECO:0007669"/>
    <property type="project" value="TreeGrafter"/>
</dbReference>
<evidence type="ECO:0000256" key="2">
    <source>
        <dbReference type="ARBA" id="ARBA00012980"/>
    </source>
</evidence>
<dbReference type="InterPro" id="IPR027417">
    <property type="entry name" value="P-loop_NTPase"/>
</dbReference>
<comment type="similarity">
    <text evidence="1 12">Belongs to the thymidylate kinase family.</text>
</comment>
<reference evidence="14 15" key="1">
    <citation type="submission" date="2018-12" db="EMBL/GenBank/DDBJ databases">
        <authorList>
            <person name="Chong R.A."/>
        </authorList>
    </citation>
    <scope>NUCLEOTIDE SEQUENCE [LARGE SCALE GENOMIC DNA]</scope>
    <source>
        <strain evidence="14 15">Mst</strain>
    </source>
</reference>
<dbReference type="PANTHER" id="PTHR10344">
    <property type="entry name" value="THYMIDYLATE KINASE"/>
    <property type="match status" value="1"/>
</dbReference>
<sequence length="212" mass="24489">MIKNKFIVIEGLEGAGKSNACICVKNSLKKYNIKNIILVRQPGGTPISEKIRKLVKNKFCNENLIKETELLLMYAARMQLVKKIIQPALKNGIWVISDRHDLSSLAYQGGGLGINEKLIKKLKHLLFGKFVPDLTIYLDVYPKIGLRRALNRKKLDQIEKRSFNFFEKTRKSYLKNLKLDKNSIKINANLKMSEVTQKIEEKISNWLKKQFL</sequence>
<dbReference type="CDD" id="cd01672">
    <property type="entry name" value="TMPK"/>
    <property type="match status" value="1"/>
</dbReference>
<dbReference type="SUPFAM" id="SSF52540">
    <property type="entry name" value="P-loop containing nucleoside triphosphate hydrolases"/>
    <property type="match status" value="1"/>
</dbReference>
<dbReference type="Proteomes" id="UP000298673">
    <property type="component" value="Chromosome"/>
</dbReference>
<keyword evidence="4 12" id="KW-0808">Transferase</keyword>
<dbReference type="PROSITE" id="PS01331">
    <property type="entry name" value="THYMIDYLATE_KINASE"/>
    <property type="match status" value="1"/>
</dbReference>
<evidence type="ECO:0000256" key="5">
    <source>
        <dbReference type="ARBA" id="ARBA00022727"/>
    </source>
</evidence>